<gene>
    <name evidence="2" type="ORF">FHS42_003674</name>
</gene>
<keyword evidence="3" id="KW-1185">Reference proteome</keyword>
<feature type="compositionally biased region" description="Gly residues" evidence="1">
    <location>
        <begin position="642"/>
        <end position="665"/>
    </location>
</feature>
<feature type="region of interest" description="Disordered" evidence="1">
    <location>
        <begin position="461"/>
        <end position="561"/>
    </location>
</feature>
<dbReference type="AlphaFoldDB" id="A0A7W9V0A2"/>
<feature type="region of interest" description="Disordered" evidence="1">
    <location>
        <begin position="1"/>
        <end position="40"/>
    </location>
</feature>
<feature type="region of interest" description="Disordered" evidence="1">
    <location>
        <begin position="173"/>
        <end position="268"/>
    </location>
</feature>
<proteinExistence type="predicted"/>
<feature type="compositionally biased region" description="Pro residues" evidence="1">
    <location>
        <begin position="173"/>
        <end position="187"/>
    </location>
</feature>
<evidence type="ECO:0000313" key="3">
    <source>
        <dbReference type="Proteomes" id="UP000588098"/>
    </source>
</evidence>
<feature type="compositionally biased region" description="Low complexity" evidence="1">
    <location>
        <begin position="208"/>
        <end position="236"/>
    </location>
</feature>
<feature type="region of interest" description="Disordered" evidence="1">
    <location>
        <begin position="581"/>
        <end position="667"/>
    </location>
</feature>
<feature type="region of interest" description="Disordered" evidence="1">
    <location>
        <begin position="281"/>
        <end position="433"/>
    </location>
</feature>
<accession>A0A7W9V0A2</accession>
<dbReference type="Proteomes" id="UP000588098">
    <property type="component" value="Unassembled WGS sequence"/>
</dbReference>
<name>A0A7W9V0A2_9ACTN</name>
<feature type="compositionally biased region" description="Pro residues" evidence="1">
    <location>
        <begin position="301"/>
        <end position="315"/>
    </location>
</feature>
<sequence>MGFLTWLTGRGPGAATGPAPTPAPPDASVPDASDPAASALDVSVSGASAAGAQAWHELPPVQRTVGAAPVMADPDQFRASLGTWRNASLTAPLGHFISADAPSGIGHGLTDPAEPATPVTAAASATSALPVRGFAAPPASAVGPAVPVQRVATEPLTSARPLQPALVRELPSLPAPLPAPATDPGPGPARLAPPADAARHLSAQRSVGATGQQAGASQAFGPRGLGLGPPLSGLPPTAQRKPAASTGAAPVPLPAPTPPSEASGVKEATGVLSATGASGAACASGDAAAGGPVVARSTEPGPIPAQPIEPPPPPAEHPDSPDKLVPSSGEPILPPGEMDLAATDEPPSRPLLGADPLVARTADETGPPQPEQKPEQQPARSPIVARVAEPGQRPGAGSAPGDDGPGDAGWAVQRSPVPVRPASADGAPLPAAEPALWAGPMAPLVAQRSLPLFSGAVPETVSAASAGTGDRPVPIHWDAPADPPGASGSTAVRGAAAVQRWSGPAVASPTSSRSGGGLGRERQWPSAGSLPGPSPGLSVQRAAGRPSAAGSPRRPGSSPLLDAGAVAVSAGVAQRMVDGSVVFRPPAGPSASGAVGWPATVQRETETADPPPPDLPLDPGLEPADEPEPEPAAEPAADSGAADGGDPAGGAGEGGGQGAPGGRGGAPAVTDELVRALFAPLSRLLKAELRLERERAGYLIDTRH</sequence>
<feature type="compositionally biased region" description="Low complexity" evidence="1">
    <location>
        <begin position="525"/>
        <end position="538"/>
    </location>
</feature>
<dbReference type="EMBL" id="JACHJL010000008">
    <property type="protein sequence ID" value="MBB5936599.1"/>
    <property type="molecule type" value="Genomic_DNA"/>
</dbReference>
<evidence type="ECO:0000313" key="2">
    <source>
        <dbReference type="EMBL" id="MBB5936599.1"/>
    </source>
</evidence>
<feature type="compositionally biased region" description="Low complexity" evidence="1">
    <location>
        <begin position="281"/>
        <end position="291"/>
    </location>
</feature>
<feature type="compositionally biased region" description="Low complexity" evidence="1">
    <location>
        <begin position="424"/>
        <end position="433"/>
    </location>
</feature>
<protein>
    <submittedName>
        <fullName evidence="2">Uncharacterized protein</fullName>
    </submittedName>
</protein>
<organism evidence="2 3">
    <name type="scientific">Streptomyces zagrosensis</name>
    <dbReference type="NCBI Taxonomy" id="1042984"/>
    <lineage>
        <taxon>Bacteria</taxon>
        <taxon>Bacillati</taxon>
        <taxon>Actinomycetota</taxon>
        <taxon>Actinomycetes</taxon>
        <taxon>Kitasatosporales</taxon>
        <taxon>Streptomycetaceae</taxon>
        <taxon>Streptomyces</taxon>
    </lineage>
</organism>
<reference evidence="2 3" key="1">
    <citation type="submission" date="2020-08" db="EMBL/GenBank/DDBJ databases">
        <title>Genomic Encyclopedia of Type Strains, Phase III (KMG-III): the genomes of soil and plant-associated and newly described type strains.</title>
        <authorList>
            <person name="Whitman W."/>
        </authorList>
    </citation>
    <scope>NUCLEOTIDE SEQUENCE [LARGE SCALE GENOMIC DNA]</scope>
    <source>
        <strain evidence="2 3">CECT 8305</strain>
    </source>
</reference>
<evidence type="ECO:0000256" key="1">
    <source>
        <dbReference type="SAM" id="MobiDB-lite"/>
    </source>
</evidence>
<feature type="compositionally biased region" description="Low complexity" evidence="1">
    <location>
        <begin position="28"/>
        <end position="40"/>
    </location>
</feature>
<dbReference type="RefSeq" id="WP_184573157.1">
    <property type="nucleotide sequence ID" value="NZ_JACHJL010000008.1"/>
</dbReference>
<comment type="caution">
    <text evidence="2">The sequence shown here is derived from an EMBL/GenBank/DDBJ whole genome shotgun (WGS) entry which is preliminary data.</text>
</comment>